<gene>
    <name evidence="2" type="ORF">ACFOPQ_12355</name>
</gene>
<keyword evidence="3" id="KW-1185">Reference proteome</keyword>
<evidence type="ECO:0000256" key="1">
    <source>
        <dbReference type="SAM" id="Phobius"/>
    </source>
</evidence>
<feature type="transmembrane region" description="Helical" evidence="1">
    <location>
        <begin position="26"/>
        <end position="50"/>
    </location>
</feature>
<keyword evidence="1" id="KW-1133">Transmembrane helix</keyword>
<reference evidence="3" key="1">
    <citation type="journal article" date="2019" name="Int. J. Syst. Evol. Microbiol.">
        <title>The Global Catalogue of Microorganisms (GCM) 10K type strain sequencing project: providing services to taxonomists for standard genome sequencing and annotation.</title>
        <authorList>
            <consortium name="The Broad Institute Genomics Platform"/>
            <consortium name="The Broad Institute Genome Sequencing Center for Infectious Disease"/>
            <person name="Wu L."/>
            <person name="Ma J."/>
        </authorList>
    </citation>
    <scope>NUCLEOTIDE SEQUENCE [LARGE SCALE GENOMIC DNA]</scope>
    <source>
        <strain evidence="3">CCTCC AB 2013263</strain>
    </source>
</reference>
<accession>A0ABV8ABL1</accession>
<evidence type="ECO:0000313" key="2">
    <source>
        <dbReference type="EMBL" id="MFC3861550.1"/>
    </source>
</evidence>
<feature type="transmembrane region" description="Helical" evidence="1">
    <location>
        <begin position="62"/>
        <end position="80"/>
    </location>
</feature>
<dbReference type="RefSeq" id="WP_380078561.1">
    <property type="nucleotide sequence ID" value="NZ_JBHRZF010000147.1"/>
</dbReference>
<proteinExistence type="predicted"/>
<name>A0ABV8ABL1_9DEIO</name>
<keyword evidence="1" id="KW-0472">Membrane</keyword>
<feature type="transmembrane region" description="Helical" evidence="1">
    <location>
        <begin position="122"/>
        <end position="144"/>
    </location>
</feature>
<comment type="caution">
    <text evidence="2">The sequence shown here is derived from an EMBL/GenBank/DDBJ whole genome shotgun (WGS) entry which is preliminary data.</text>
</comment>
<keyword evidence="1" id="KW-0812">Transmembrane</keyword>
<evidence type="ECO:0000313" key="3">
    <source>
        <dbReference type="Proteomes" id="UP001595748"/>
    </source>
</evidence>
<feature type="transmembrane region" description="Helical" evidence="1">
    <location>
        <begin position="92"/>
        <end position="110"/>
    </location>
</feature>
<protein>
    <recommendedName>
        <fullName evidence="4">Cytochrome b561 domain-containing protein</fullName>
    </recommendedName>
</protein>
<sequence length="150" mass="16367">MWSTAPVNLDHLQGVTLMDEIIIQPALHSAVGGITLLAALVTTILTWVAFRRKTMTSATHAALITLQVLLMLQAAVGIKLLDQGMGVIQKYVHYLGGLGSVGLLMLFYWLPRRSDAETSRNAAWLTTASLAFVAMTFFIGQMYVKSQMNG</sequence>
<dbReference type="EMBL" id="JBHRZF010000147">
    <property type="protein sequence ID" value="MFC3861550.1"/>
    <property type="molecule type" value="Genomic_DNA"/>
</dbReference>
<dbReference type="Proteomes" id="UP001595748">
    <property type="component" value="Unassembled WGS sequence"/>
</dbReference>
<organism evidence="2 3">
    <name type="scientific">Deinococcus antarcticus</name>
    <dbReference type="NCBI Taxonomy" id="1298767"/>
    <lineage>
        <taxon>Bacteria</taxon>
        <taxon>Thermotogati</taxon>
        <taxon>Deinococcota</taxon>
        <taxon>Deinococci</taxon>
        <taxon>Deinococcales</taxon>
        <taxon>Deinococcaceae</taxon>
        <taxon>Deinococcus</taxon>
    </lineage>
</organism>
<evidence type="ECO:0008006" key="4">
    <source>
        <dbReference type="Google" id="ProtNLM"/>
    </source>
</evidence>